<gene>
    <name evidence="3" type="ORF">BWY04_00762</name>
</gene>
<name>A0A1V5ZNF8_9BACT</name>
<feature type="region of interest" description="Disordered" evidence="1">
    <location>
        <begin position="264"/>
        <end position="287"/>
    </location>
</feature>
<evidence type="ECO:0000259" key="2">
    <source>
        <dbReference type="Pfam" id="PF04717"/>
    </source>
</evidence>
<dbReference type="EMBL" id="MWDB01000014">
    <property type="protein sequence ID" value="OQB41582.1"/>
    <property type="molecule type" value="Genomic_DNA"/>
</dbReference>
<protein>
    <recommendedName>
        <fullName evidence="2">Gp5/Type VI secretion system Vgr protein OB-fold domain-containing protein</fullName>
    </recommendedName>
</protein>
<feature type="compositionally biased region" description="Basic and acidic residues" evidence="1">
    <location>
        <begin position="274"/>
        <end position="287"/>
    </location>
</feature>
<evidence type="ECO:0000313" key="3">
    <source>
        <dbReference type="EMBL" id="OQB41582.1"/>
    </source>
</evidence>
<organism evidence="3">
    <name type="scientific">candidate division CPR1 bacterium ADurb.Bin160</name>
    <dbReference type="NCBI Taxonomy" id="1852826"/>
    <lineage>
        <taxon>Bacteria</taxon>
        <taxon>candidate division CPR1</taxon>
    </lineage>
</organism>
<dbReference type="Gene3D" id="2.40.50.260">
    <property type="entry name" value="Nucleic acid-binding protein domain"/>
    <property type="match status" value="1"/>
</dbReference>
<dbReference type="Pfam" id="PF04717">
    <property type="entry name" value="Phage_base_V"/>
    <property type="match status" value="1"/>
</dbReference>
<dbReference type="SUPFAM" id="SSF69255">
    <property type="entry name" value="gp5 N-terminal domain-like"/>
    <property type="match status" value="1"/>
</dbReference>
<feature type="domain" description="Gp5/Type VI secretion system Vgr protein OB-fold" evidence="2">
    <location>
        <begin position="12"/>
        <end position="100"/>
    </location>
</feature>
<sequence length="287" mass="32128">MIDSQNNKFGFYRALVIDNKDPERKGRVKVWIPDTMPEINPKEGKGLWAMSANNPIGGRNDEFGETENHFAGSSFVPTKGSYVFVFFEAGNPNRPFYFGAADLRNTPTLPECQTGEYQKKWVLFKSHDGRCITISDDSEDSRVEITGKKRTLSGPPSGSTSSVYEIDGNQTSILLDERNGKEKILIRSHKGDFISIDVEKQELKITFKNNIYIKSGKSIFLSAEENINIMTHGDLIFQTDGTTNISSSEKTQILSGESFRVDAPETYLNSGNSEPKKIPDTEFEGNR</sequence>
<evidence type="ECO:0000256" key="1">
    <source>
        <dbReference type="SAM" id="MobiDB-lite"/>
    </source>
</evidence>
<proteinExistence type="predicted"/>
<dbReference type="InterPro" id="IPR006531">
    <property type="entry name" value="Gp5/Vgr_OB"/>
</dbReference>
<dbReference type="Proteomes" id="UP000485621">
    <property type="component" value="Unassembled WGS sequence"/>
</dbReference>
<dbReference type="AlphaFoldDB" id="A0A1V5ZNF8"/>
<accession>A0A1V5ZNF8</accession>
<reference evidence="3" key="1">
    <citation type="submission" date="2017-02" db="EMBL/GenBank/DDBJ databases">
        <title>Delving into the versatile metabolic prowess of the omnipresent phylum Bacteroidetes.</title>
        <authorList>
            <person name="Nobu M.K."/>
            <person name="Mei R."/>
            <person name="Narihiro T."/>
            <person name="Kuroda K."/>
            <person name="Liu W.-T."/>
        </authorList>
    </citation>
    <scope>NUCLEOTIDE SEQUENCE</scope>
    <source>
        <strain evidence="3">ADurb.Bin160</strain>
    </source>
</reference>
<comment type="caution">
    <text evidence="3">The sequence shown here is derived from an EMBL/GenBank/DDBJ whole genome shotgun (WGS) entry which is preliminary data.</text>
</comment>